<dbReference type="Proteomes" id="UP001151699">
    <property type="component" value="Chromosome X"/>
</dbReference>
<name>A0A9Q0RZ20_9DIPT</name>
<dbReference type="EMBL" id="WJQU01000003">
    <property type="protein sequence ID" value="KAJ6637741.1"/>
    <property type="molecule type" value="Genomic_DNA"/>
</dbReference>
<dbReference type="FunFam" id="2.120.10.30:FF:000045">
    <property type="entry name" value="Blast:Protein yellow"/>
    <property type="match status" value="1"/>
</dbReference>
<keyword evidence="4" id="KW-0732">Signal</keyword>
<organism evidence="5 6">
    <name type="scientific">Pseudolycoriella hygida</name>
    <dbReference type="NCBI Taxonomy" id="35572"/>
    <lineage>
        <taxon>Eukaryota</taxon>
        <taxon>Metazoa</taxon>
        <taxon>Ecdysozoa</taxon>
        <taxon>Arthropoda</taxon>
        <taxon>Hexapoda</taxon>
        <taxon>Insecta</taxon>
        <taxon>Pterygota</taxon>
        <taxon>Neoptera</taxon>
        <taxon>Endopterygota</taxon>
        <taxon>Diptera</taxon>
        <taxon>Nematocera</taxon>
        <taxon>Sciaroidea</taxon>
        <taxon>Sciaridae</taxon>
        <taxon>Pseudolycoriella</taxon>
    </lineage>
</organism>
<sequence>MSGFLRILSIFITCTQTAVMNLAFATIFLTVASAELQQPAPNIEITKQWSLLAYNFPWDFPANDLEFYNPENVVATGIAVSDDRLFLATPRLFSGVPATISSVPRSNIGDSPILEAYPNWHYHGAGKKEYNCSEIGLVSVYRMKIDSCNRLWALDAGVSRSLEDFEVTCPPKILVIDLHTDQVVRRIDFPREVIRGETLYTNMVIDETRSKPENHCDDVYIYITDTVEPAIVVYDSGRDLTWRLSHPAMYPDPNFAQSNILGHRFTLMDGIVGMAFDAKAGIVYFQPLATDRLFSISTAALRAGPLPFGVELPVKLVGKKSSQGIGLEVSPVDGTIFFSPMTETAVAKWNPNTNHQRVLAYDVEQFQFVADMRIQARDPSSLYVLSSKFHRFFLKNLEPREVNTRILRIEGILPTKASPLISNHFGGYVAQAPTKAGTYLQNTYFSGTSQPYQYEAVGVINKAVRNPFSSLNTGERPEPVSHYRGEHTKYGLLGNENYYDAVNQGDFNGLRITKSVAYNTSTLHEN</sequence>
<dbReference type="SUPFAM" id="SSF101898">
    <property type="entry name" value="NHL repeat"/>
    <property type="match status" value="1"/>
</dbReference>
<proteinExistence type="inferred from homology"/>
<dbReference type="PANTHER" id="PTHR10009">
    <property type="entry name" value="PROTEIN YELLOW-RELATED"/>
    <property type="match status" value="1"/>
</dbReference>
<dbReference type="InterPro" id="IPR011042">
    <property type="entry name" value="6-blade_b-propeller_TolB-like"/>
</dbReference>
<evidence type="ECO:0000313" key="5">
    <source>
        <dbReference type="EMBL" id="KAJ6637741.1"/>
    </source>
</evidence>
<dbReference type="Pfam" id="PF03022">
    <property type="entry name" value="MRJP"/>
    <property type="match status" value="1"/>
</dbReference>
<keyword evidence="6" id="KW-1185">Reference proteome</keyword>
<dbReference type="InterPro" id="IPR017996">
    <property type="entry name" value="MRJP/yellow-related"/>
</dbReference>
<accession>A0A9Q0RZ20</accession>
<evidence type="ECO:0000256" key="3">
    <source>
        <dbReference type="ARBA" id="ARBA00022525"/>
    </source>
</evidence>
<evidence type="ECO:0000256" key="4">
    <source>
        <dbReference type="ARBA" id="ARBA00022729"/>
    </source>
</evidence>
<comment type="caution">
    <text evidence="5">The sequence shown here is derived from an EMBL/GenBank/DDBJ whole genome shotgun (WGS) entry which is preliminary data.</text>
</comment>
<evidence type="ECO:0000256" key="2">
    <source>
        <dbReference type="ARBA" id="ARBA00009127"/>
    </source>
</evidence>
<dbReference type="PANTHER" id="PTHR10009:SF19">
    <property type="entry name" value="RE55542P"/>
    <property type="match status" value="1"/>
</dbReference>
<keyword evidence="3" id="KW-0964">Secreted</keyword>
<dbReference type="OrthoDB" id="7776143at2759"/>
<dbReference type="GO" id="GO:0005576">
    <property type="term" value="C:extracellular region"/>
    <property type="evidence" value="ECO:0007669"/>
    <property type="project" value="UniProtKB-SubCell"/>
</dbReference>
<reference evidence="5" key="1">
    <citation type="submission" date="2022-07" db="EMBL/GenBank/DDBJ databases">
        <authorList>
            <person name="Trinca V."/>
            <person name="Uliana J.V.C."/>
            <person name="Torres T.T."/>
            <person name="Ward R.J."/>
            <person name="Monesi N."/>
        </authorList>
    </citation>
    <scope>NUCLEOTIDE SEQUENCE</scope>
    <source>
        <strain evidence="5">HSMRA1968</strain>
        <tissue evidence="5">Whole embryos</tissue>
    </source>
</reference>
<protein>
    <submittedName>
        <fullName evidence="5">Major royal jelly protein 1</fullName>
    </submittedName>
</protein>
<evidence type="ECO:0000313" key="6">
    <source>
        <dbReference type="Proteomes" id="UP001151699"/>
    </source>
</evidence>
<evidence type="ECO:0000256" key="1">
    <source>
        <dbReference type="ARBA" id="ARBA00004613"/>
    </source>
</evidence>
<comment type="subcellular location">
    <subcellularLocation>
        <location evidence="1">Secreted</location>
    </subcellularLocation>
</comment>
<gene>
    <name evidence="5" type="primary">MRJP1_0</name>
    <name evidence="5" type="ORF">Bhyg_10472</name>
</gene>
<dbReference type="Gene3D" id="2.120.10.30">
    <property type="entry name" value="TolB, C-terminal domain"/>
    <property type="match status" value="1"/>
</dbReference>
<dbReference type="AlphaFoldDB" id="A0A9Q0RZ20"/>
<comment type="similarity">
    <text evidence="2">Belongs to the major royal jelly protein family.</text>
</comment>